<protein>
    <submittedName>
        <fullName evidence="1">Uncharacterized protein</fullName>
    </submittedName>
</protein>
<dbReference type="EMBL" id="CP144700">
    <property type="protein sequence ID" value="WVZ23432.1"/>
    <property type="molecule type" value="Genomic_DNA"/>
</dbReference>
<gene>
    <name evidence="1" type="ORF">V8G54_001976</name>
</gene>
<proteinExistence type="predicted"/>
<reference evidence="1 2" key="1">
    <citation type="journal article" date="2023" name="Life. Sci Alliance">
        <title>Evolutionary insights into 3D genome organization and epigenetic landscape of Vigna mungo.</title>
        <authorList>
            <person name="Junaid A."/>
            <person name="Singh B."/>
            <person name="Bhatia S."/>
        </authorList>
    </citation>
    <scope>NUCLEOTIDE SEQUENCE [LARGE SCALE GENOMIC DNA]</scope>
    <source>
        <strain evidence="1">Urdbean</strain>
    </source>
</reference>
<sequence>MLDNDDILLSLLPSLFSFVSQTLISQNLVQFEHQQKHKIKVPCSCEKPISQEGRVSKEKEIKRGRDAPVLVVERAAGGGIGRERSGIRKLRLLQEYGKVDMVLMREESLGKRTECMRKRSPFAKPSMDWTLRKRIKVCQHRERLGHCGTKIQERYYD</sequence>
<dbReference type="AlphaFoldDB" id="A0AAQ3SAD7"/>
<evidence type="ECO:0000313" key="1">
    <source>
        <dbReference type="EMBL" id="WVZ23432.1"/>
    </source>
</evidence>
<organism evidence="1 2">
    <name type="scientific">Vigna mungo</name>
    <name type="common">Black gram</name>
    <name type="synonym">Phaseolus mungo</name>
    <dbReference type="NCBI Taxonomy" id="3915"/>
    <lineage>
        <taxon>Eukaryota</taxon>
        <taxon>Viridiplantae</taxon>
        <taxon>Streptophyta</taxon>
        <taxon>Embryophyta</taxon>
        <taxon>Tracheophyta</taxon>
        <taxon>Spermatophyta</taxon>
        <taxon>Magnoliopsida</taxon>
        <taxon>eudicotyledons</taxon>
        <taxon>Gunneridae</taxon>
        <taxon>Pentapetalae</taxon>
        <taxon>rosids</taxon>
        <taxon>fabids</taxon>
        <taxon>Fabales</taxon>
        <taxon>Fabaceae</taxon>
        <taxon>Papilionoideae</taxon>
        <taxon>50 kb inversion clade</taxon>
        <taxon>NPAAA clade</taxon>
        <taxon>indigoferoid/millettioid clade</taxon>
        <taxon>Phaseoleae</taxon>
        <taxon>Vigna</taxon>
    </lineage>
</organism>
<keyword evidence="2" id="KW-1185">Reference proteome</keyword>
<accession>A0AAQ3SAD7</accession>
<name>A0AAQ3SAD7_VIGMU</name>
<evidence type="ECO:0000313" key="2">
    <source>
        <dbReference type="Proteomes" id="UP001374535"/>
    </source>
</evidence>
<dbReference type="Proteomes" id="UP001374535">
    <property type="component" value="Chromosome 1"/>
</dbReference>